<dbReference type="EMBL" id="CP031217">
    <property type="protein sequence ID" value="AXH12205.1"/>
    <property type="molecule type" value="Genomic_DNA"/>
</dbReference>
<keyword evidence="1" id="KW-0802">TPR repeat</keyword>
<dbReference type="EMBL" id="PDKM01000001">
    <property type="protein sequence ID" value="RXK11311.1"/>
    <property type="molecule type" value="Genomic_DNA"/>
</dbReference>
<evidence type="ECO:0000313" key="3">
    <source>
        <dbReference type="EMBL" id="RXK11311.1"/>
    </source>
</evidence>
<gene>
    <name evidence="2" type="ORF">ABIV_1204</name>
    <name evidence="3" type="ORF">CRV05_02785</name>
</gene>
<dbReference type="Gene3D" id="1.25.40.10">
    <property type="entry name" value="Tetratricopeptide repeat domain"/>
    <property type="match status" value="1"/>
</dbReference>
<evidence type="ECO:0000256" key="1">
    <source>
        <dbReference type="PROSITE-ProRule" id="PRU00339"/>
    </source>
</evidence>
<accession>A0AAX2ACU7</accession>
<evidence type="ECO:0008006" key="6">
    <source>
        <dbReference type="Google" id="ProtNLM"/>
    </source>
</evidence>
<proteinExistence type="predicted"/>
<feature type="repeat" description="TPR" evidence="1">
    <location>
        <begin position="61"/>
        <end position="94"/>
    </location>
</feature>
<evidence type="ECO:0000313" key="4">
    <source>
        <dbReference type="Proteomes" id="UP000253850"/>
    </source>
</evidence>
<dbReference type="SUPFAM" id="SSF48452">
    <property type="entry name" value="TPR-like"/>
    <property type="match status" value="1"/>
</dbReference>
<dbReference type="AlphaFoldDB" id="A0AAX2ACU7"/>
<dbReference type="KEGG" id="hbv:ABIV_1204"/>
<dbReference type="Proteomes" id="UP000253850">
    <property type="component" value="Chromosome"/>
</dbReference>
<reference evidence="2 4" key="2">
    <citation type="submission" date="2018-07" db="EMBL/GenBank/DDBJ databases">
        <title>Complete genome of the Arcobacter bivalviorum type strain LMG 26154.</title>
        <authorList>
            <person name="Miller W.G."/>
            <person name="Yee E."/>
            <person name="Bono J.L."/>
        </authorList>
    </citation>
    <scope>NUCLEOTIDE SEQUENCE [LARGE SCALE GENOMIC DNA]</scope>
    <source>
        <strain evidence="2 4">LMG 26154</strain>
    </source>
</reference>
<protein>
    <recommendedName>
        <fullName evidence="6">Tetratricopeptide repeat protein</fullName>
    </recommendedName>
</protein>
<dbReference type="InterPro" id="IPR019734">
    <property type="entry name" value="TPR_rpt"/>
</dbReference>
<evidence type="ECO:0000313" key="5">
    <source>
        <dbReference type="Proteomes" id="UP000289193"/>
    </source>
</evidence>
<sequence>MHTQEKILDKIFKIKKELKDNPKDSSLYLKLGKQYLKLEDFKFTEDAINCYKIAYKLNKNSNTALKIANLYMNNANAAYAYKYYLKAIKLSPENEDIICKAKECAFEYYLEEYVEEKYKNEIEEKLIKYTKKD</sequence>
<keyword evidence="5" id="KW-1185">Reference proteome</keyword>
<dbReference type="InterPro" id="IPR011990">
    <property type="entry name" value="TPR-like_helical_dom_sf"/>
</dbReference>
<dbReference type="PROSITE" id="PS50005">
    <property type="entry name" value="TPR"/>
    <property type="match status" value="1"/>
</dbReference>
<reference evidence="3 5" key="1">
    <citation type="submission" date="2017-10" db="EMBL/GenBank/DDBJ databases">
        <title>Genomics of the genus Arcobacter.</title>
        <authorList>
            <person name="Perez-Cataluna A."/>
            <person name="Figueras M.J."/>
        </authorList>
    </citation>
    <scope>NUCLEOTIDE SEQUENCE [LARGE SCALE GENOMIC DNA]</scope>
    <source>
        <strain evidence="3 5">CECT 7835</strain>
    </source>
</reference>
<evidence type="ECO:0000313" key="2">
    <source>
        <dbReference type="EMBL" id="AXH12205.1"/>
    </source>
</evidence>
<name>A0AAX2ACU7_9BACT</name>
<dbReference type="Proteomes" id="UP000289193">
    <property type="component" value="Unassembled WGS sequence"/>
</dbReference>
<dbReference type="RefSeq" id="WP_114839045.1">
    <property type="nucleotide sequence ID" value="NZ_CP031217.1"/>
</dbReference>
<organism evidence="3 5">
    <name type="scientific">Halarcobacter bivalviorum</name>
    <dbReference type="NCBI Taxonomy" id="663364"/>
    <lineage>
        <taxon>Bacteria</taxon>
        <taxon>Pseudomonadati</taxon>
        <taxon>Campylobacterota</taxon>
        <taxon>Epsilonproteobacteria</taxon>
        <taxon>Campylobacterales</taxon>
        <taxon>Arcobacteraceae</taxon>
        <taxon>Halarcobacter</taxon>
    </lineage>
</organism>